<dbReference type="AlphaFoldDB" id="A0A4R6FMZ7"/>
<name>A0A4R6FMZ7_9SPHN</name>
<evidence type="ECO:0000313" key="2">
    <source>
        <dbReference type="EMBL" id="TDN82971.1"/>
    </source>
</evidence>
<gene>
    <name evidence="2" type="ORF">EV664_105169</name>
</gene>
<keyword evidence="3" id="KW-1185">Reference proteome</keyword>
<organism evidence="2 3">
    <name type="scientific">Stakelama pacifica</name>
    <dbReference type="NCBI Taxonomy" id="517720"/>
    <lineage>
        <taxon>Bacteria</taxon>
        <taxon>Pseudomonadati</taxon>
        <taxon>Pseudomonadota</taxon>
        <taxon>Alphaproteobacteria</taxon>
        <taxon>Sphingomonadales</taxon>
        <taxon>Sphingomonadaceae</taxon>
        <taxon>Stakelama</taxon>
    </lineage>
</organism>
<protein>
    <submittedName>
        <fullName evidence="2">Uncharacterized protein</fullName>
    </submittedName>
</protein>
<dbReference type="Proteomes" id="UP000295493">
    <property type="component" value="Unassembled WGS sequence"/>
</dbReference>
<dbReference type="EMBL" id="SNWD01000005">
    <property type="protein sequence ID" value="TDN82971.1"/>
    <property type="molecule type" value="Genomic_DNA"/>
</dbReference>
<accession>A0A4R6FMZ7</accession>
<sequence length="190" mass="19590">MGAALPVIAIAAQAAGTIYSGIEANNGARAAAAVDQENARRTILSGEYDALQTRKDERRLSGDLIASMGAAGVDIGSGSSADIIRQNAVQRELEILNIRSRATNEANNLYQAAADKKKAGRSALIQSMFGAVSGALAGASDMRAQRTSGDIAARVGDAMGRKGSGTWNTGSGAHSPYETPPYVPPMRVKG</sequence>
<dbReference type="RefSeq" id="WP_133495508.1">
    <property type="nucleotide sequence ID" value="NZ_BMLU01000005.1"/>
</dbReference>
<evidence type="ECO:0000313" key="3">
    <source>
        <dbReference type="Proteomes" id="UP000295493"/>
    </source>
</evidence>
<evidence type="ECO:0000256" key="1">
    <source>
        <dbReference type="SAM" id="MobiDB-lite"/>
    </source>
</evidence>
<proteinExistence type="predicted"/>
<feature type="region of interest" description="Disordered" evidence="1">
    <location>
        <begin position="165"/>
        <end position="190"/>
    </location>
</feature>
<reference evidence="2 3" key="1">
    <citation type="submission" date="2019-03" db="EMBL/GenBank/DDBJ databases">
        <title>Genomic Encyclopedia of Type Strains, Phase IV (KMG-IV): sequencing the most valuable type-strain genomes for metagenomic binning, comparative biology and taxonomic classification.</title>
        <authorList>
            <person name="Goeker M."/>
        </authorList>
    </citation>
    <scope>NUCLEOTIDE SEQUENCE [LARGE SCALE GENOMIC DNA]</scope>
    <source>
        <strain evidence="2 3">DSM 25059</strain>
    </source>
</reference>
<comment type="caution">
    <text evidence="2">The sequence shown here is derived from an EMBL/GenBank/DDBJ whole genome shotgun (WGS) entry which is preliminary data.</text>
</comment>